<evidence type="ECO:0000256" key="3">
    <source>
        <dbReference type="ARBA" id="ARBA00022692"/>
    </source>
</evidence>
<keyword evidence="5 6" id="KW-0472">Membrane</keyword>
<feature type="transmembrane region" description="Helical" evidence="6">
    <location>
        <begin position="12"/>
        <end position="33"/>
    </location>
</feature>
<evidence type="ECO:0000256" key="5">
    <source>
        <dbReference type="ARBA" id="ARBA00023136"/>
    </source>
</evidence>
<evidence type="ECO:0000256" key="6">
    <source>
        <dbReference type="SAM" id="Phobius"/>
    </source>
</evidence>
<evidence type="ECO:0000256" key="4">
    <source>
        <dbReference type="ARBA" id="ARBA00022989"/>
    </source>
</evidence>
<gene>
    <name evidence="8" type="ORF">KL86APRO_20281</name>
</gene>
<feature type="domain" description="Type II secretion system protein GspF" evidence="7">
    <location>
        <begin position="179"/>
        <end position="306"/>
    </location>
</feature>
<dbReference type="PANTHER" id="PTHR35007">
    <property type="entry name" value="INTEGRAL MEMBRANE PROTEIN-RELATED"/>
    <property type="match status" value="1"/>
</dbReference>
<feature type="transmembrane region" description="Helical" evidence="6">
    <location>
        <begin position="290"/>
        <end position="316"/>
    </location>
</feature>
<comment type="subcellular location">
    <subcellularLocation>
        <location evidence="1">Cell membrane</location>
        <topology evidence="1">Multi-pass membrane protein</topology>
    </subcellularLocation>
</comment>
<sequence>MRETEMAPLEWLIVGIGSVAAFCSVLAVGLHLAARDPLSGRLKAVAARRRELSAREIERLGGRFQAKRHVGMMKAVIARLNLQELLEARELKLKLARAGYRSANAAVTFIFARVALPLVLMALALLWVYSPGFGDHPGTTRLMIALSAFIVGGFLPPIWLANQAQRRRTLLVRGFPEALDLMVICVEAGQSVEGALLRVTDELGPSSPALAEEIGLTAAELAFLGDRRQAWDNLAERTGIPQFKSLSTALVQSEKYGTPVGQALRVLAQENREARMAAAEKKGAALPAKLTVPMICFFLPVLFLVIGGPAAIQIIALRAGY</sequence>
<accession>A0A212KJ85</accession>
<dbReference type="Pfam" id="PF00482">
    <property type="entry name" value="T2SSF"/>
    <property type="match status" value="1"/>
</dbReference>
<dbReference type="InterPro" id="IPR018076">
    <property type="entry name" value="T2SS_GspF_dom"/>
</dbReference>
<reference evidence="8" key="1">
    <citation type="submission" date="2016-04" db="EMBL/GenBank/DDBJ databases">
        <authorList>
            <person name="Evans L.H."/>
            <person name="Alamgir A."/>
            <person name="Owens N."/>
            <person name="Weber N.D."/>
            <person name="Virtaneva K."/>
            <person name="Barbian K."/>
            <person name="Babar A."/>
            <person name="Rosenke K."/>
        </authorList>
    </citation>
    <scope>NUCLEOTIDE SEQUENCE</scope>
    <source>
        <strain evidence="8">86</strain>
    </source>
</reference>
<evidence type="ECO:0000256" key="2">
    <source>
        <dbReference type="ARBA" id="ARBA00022475"/>
    </source>
</evidence>
<organism evidence="8">
    <name type="scientific">uncultured Alphaproteobacteria bacterium</name>
    <dbReference type="NCBI Taxonomy" id="91750"/>
    <lineage>
        <taxon>Bacteria</taxon>
        <taxon>Pseudomonadati</taxon>
        <taxon>Pseudomonadota</taxon>
        <taxon>Alphaproteobacteria</taxon>
        <taxon>environmental samples</taxon>
    </lineage>
</organism>
<dbReference type="AlphaFoldDB" id="A0A212KJ85"/>
<protein>
    <submittedName>
        <fullName evidence="8">Flp pilus assembly protein TadC</fullName>
    </submittedName>
</protein>
<evidence type="ECO:0000256" key="1">
    <source>
        <dbReference type="ARBA" id="ARBA00004651"/>
    </source>
</evidence>
<feature type="transmembrane region" description="Helical" evidence="6">
    <location>
        <begin position="142"/>
        <end position="161"/>
    </location>
</feature>
<proteinExistence type="predicted"/>
<keyword evidence="2" id="KW-1003">Cell membrane</keyword>
<keyword evidence="3 6" id="KW-0812">Transmembrane</keyword>
<evidence type="ECO:0000259" key="7">
    <source>
        <dbReference type="Pfam" id="PF00482"/>
    </source>
</evidence>
<dbReference type="GO" id="GO:0005886">
    <property type="term" value="C:plasma membrane"/>
    <property type="evidence" value="ECO:0007669"/>
    <property type="project" value="UniProtKB-SubCell"/>
</dbReference>
<dbReference type="PANTHER" id="PTHR35007:SF2">
    <property type="entry name" value="PILUS ASSEMBLE PROTEIN"/>
    <property type="match status" value="1"/>
</dbReference>
<feature type="transmembrane region" description="Helical" evidence="6">
    <location>
        <begin position="103"/>
        <end position="130"/>
    </location>
</feature>
<keyword evidence="4 6" id="KW-1133">Transmembrane helix</keyword>
<evidence type="ECO:0000313" key="8">
    <source>
        <dbReference type="EMBL" id="SBW11712.1"/>
    </source>
</evidence>
<name>A0A212KJ85_9PROT</name>
<dbReference type="EMBL" id="FLUO01000002">
    <property type="protein sequence ID" value="SBW11712.1"/>
    <property type="molecule type" value="Genomic_DNA"/>
</dbReference>